<reference evidence="1" key="1">
    <citation type="submission" date="2020-06" db="EMBL/GenBank/DDBJ databases">
        <authorList>
            <person name="Li T."/>
            <person name="Hu X."/>
            <person name="Zhang T."/>
            <person name="Song X."/>
            <person name="Zhang H."/>
            <person name="Dai N."/>
            <person name="Sheng W."/>
            <person name="Hou X."/>
            <person name="Wei L."/>
        </authorList>
    </citation>
    <scope>NUCLEOTIDE SEQUENCE</scope>
    <source>
        <strain evidence="1">G02</strain>
        <tissue evidence="1">Leaf</tissue>
    </source>
</reference>
<protein>
    <submittedName>
        <fullName evidence="1">Uncharacterized protein</fullName>
    </submittedName>
</protein>
<gene>
    <name evidence="1" type="ORF">Sradi_7106700</name>
</gene>
<name>A0AAW2J3D4_SESRA</name>
<dbReference type="AlphaFoldDB" id="A0AAW2J3D4"/>
<reference evidence="1" key="2">
    <citation type="journal article" date="2024" name="Plant">
        <title>Genomic evolution and insights into agronomic trait innovations of Sesamum species.</title>
        <authorList>
            <person name="Miao H."/>
            <person name="Wang L."/>
            <person name="Qu L."/>
            <person name="Liu H."/>
            <person name="Sun Y."/>
            <person name="Le M."/>
            <person name="Wang Q."/>
            <person name="Wei S."/>
            <person name="Zheng Y."/>
            <person name="Lin W."/>
            <person name="Duan Y."/>
            <person name="Cao H."/>
            <person name="Xiong S."/>
            <person name="Wang X."/>
            <person name="Wei L."/>
            <person name="Li C."/>
            <person name="Ma Q."/>
            <person name="Ju M."/>
            <person name="Zhao R."/>
            <person name="Li G."/>
            <person name="Mu C."/>
            <person name="Tian Q."/>
            <person name="Mei H."/>
            <person name="Zhang T."/>
            <person name="Gao T."/>
            <person name="Zhang H."/>
        </authorList>
    </citation>
    <scope>NUCLEOTIDE SEQUENCE</scope>
    <source>
        <strain evidence="1">G02</strain>
    </source>
</reference>
<evidence type="ECO:0000313" key="1">
    <source>
        <dbReference type="EMBL" id="KAL0288100.1"/>
    </source>
</evidence>
<sequence>MASVAGLVAIKPEGHISKRTYDQISYWANNILPLDHTLPRDYYSTKKSIKDFGLPIENIDGYKNGCILYWKDDVDLEYCKLFEDAKYKSTRERDPHRKKFPYVVLRYLLLTPHL</sequence>
<proteinExistence type="predicted"/>
<dbReference type="EMBL" id="JACGWJ010000808">
    <property type="protein sequence ID" value="KAL0288100.1"/>
    <property type="molecule type" value="Genomic_DNA"/>
</dbReference>
<accession>A0AAW2J3D4</accession>
<comment type="caution">
    <text evidence="1">The sequence shown here is derived from an EMBL/GenBank/DDBJ whole genome shotgun (WGS) entry which is preliminary data.</text>
</comment>
<organism evidence="1">
    <name type="scientific">Sesamum radiatum</name>
    <name type="common">Black benniseed</name>
    <dbReference type="NCBI Taxonomy" id="300843"/>
    <lineage>
        <taxon>Eukaryota</taxon>
        <taxon>Viridiplantae</taxon>
        <taxon>Streptophyta</taxon>
        <taxon>Embryophyta</taxon>
        <taxon>Tracheophyta</taxon>
        <taxon>Spermatophyta</taxon>
        <taxon>Magnoliopsida</taxon>
        <taxon>eudicotyledons</taxon>
        <taxon>Gunneridae</taxon>
        <taxon>Pentapetalae</taxon>
        <taxon>asterids</taxon>
        <taxon>lamiids</taxon>
        <taxon>Lamiales</taxon>
        <taxon>Pedaliaceae</taxon>
        <taxon>Sesamum</taxon>
    </lineage>
</organism>